<comment type="subcellular location">
    <subcellularLocation>
        <location evidence="1">Cell inner membrane</location>
    </subcellularLocation>
</comment>
<proteinExistence type="predicted"/>
<keyword evidence="4 7" id="KW-0808">Transferase</keyword>
<keyword evidence="5" id="KW-0472">Membrane</keyword>
<dbReference type="InParanoid" id="A0A3N1G8T9"/>
<dbReference type="NCBIfam" id="NF005919">
    <property type="entry name" value="PRK07920.1"/>
    <property type="match status" value="1"/>
</dbReference>
<reference evidence="7 8" key="1">
    <citation type="journal article" date="2015" name="Stand. Genomic Sci.">
        <title>Genomic Encyclopedia of Bacterial and Archaeal Type Strains, Phase III: the genomes of soil and plant-associated and newly described type strains.</title>
        <authorList>
            <person name="Whitman W.B."/>
            <person name="Woyke T."/>
            <person name="Klenk H.P."/>
            <person name="Zhou Y."/>
            <person name="Lilburn T.G."/>
            <person name="Beck B.J."/>
            <person name="De Vos P."/>
            <person name="Vandamme P."/>
            <person name="Eisen J.A."/>
            <person name="Garrity G."/>
            <person name="Hugenholtz P."/>
            <person name="Kyrpides N.C."/>
        </authorList>
    </citation>
    <scope>NUCLEOTIDE SEQUENCE [LARGE SCALE GENOMIC DNA]</scope>
    <source>
        <strain evidence="7 8">CECT 7306</strain>
    </source>
</reference>
<keyword evidence="6" id="KW-0012">Acyltransferase</keyword>
<evidence type="ECO:0000256" key="6">
    <source>
        <dbReference type="ARBA" id="ARBA00023315"/>
    </source>
</evidence>
<dbReference type="InterPro" id="IPR004960">
    <property type="entry name" value="LipA_acyltrans"/>
</dbReference>
<dbReference type="FunCoup" id="A0A3N1G8T9">
    <property type="interactions" value="2"/>
</dbReference>
<evidence type="ECO:0000313" key="7">
    <source>
        <dbReference type="EMBL" id="ROP26598.1"/>
    </source>
</evidence>
<dbReference type="AlphaFoldDB" id="A0A3N1G8T9"/>
<dbReference type="GO" id="GO:0016746">
    <property type="term" value="F:acyltransferase activity"/>
    <property type="evidence" value="ECO:0007669"/>
    <property type="project" value="UniProtKB-KW"/>
</dbReference>
<name>A0A3N1G8T9_9ACTN</name>
<dbReference type="EMBL" id="RJKN01000012">
    <property type="protein sequence ID" value="ROP26598.1"/>
    <property type="molecule type" value="Genomic_DNA"/>
</dbReference>
<keyword evidence="3" id="KW-0997">Cell inner membrane</keyword>
<dbReference type="RefSeq" id="WP_123381417.1">
    <property type="nucleotide sequence ID" value="NZ_RJKN01000012.1"/>
</dbReference>
<dbReference type="Pfam" id="PF03279">
    <property type="entry name" value="Lip_A_acyltrans"/>
    <property type="match status" value="1"/>
</dbReference>
<dbReference type="OrthoDB" id="9803456at2"/>
<evidence type="ECO:0000256" key="3">
    <source>
        <dbReference type="ARBA" id="ARBA00022519"/>
    </source>
</evidence>
<evidence type="ECO:0000256" key="4">
    <source>
        <dbReference type="ARBA" id="ARBA00022679"/>
    </source>
</evidence>
<accession>A0A3N1G8T9</accession>
<keyword evidence="2" id="KW-1003">Cell membrane</keyword>
<sequence>MTRRPPLLLAWRAACLLPEPLVRGAAALAADALWLAWRAAPPRPAGEGRLGGVRQYARTLAAVRPDVVGRARRRLVRDGLRSYARCWVDVFRVGTWDDDRRTRAFRPVGFEPMHAELAAGRGVVVALSHSASWDVPGAWGSLHLGPVTTVAERLEPPEVFEAFVAARAAVGVEALPLTGGPPPMPTLVRRVRAGGVVPLLVDRDLGGAGVEVDLLGGRARVGGGAAALADVADARLFVLESSYERDGGAPGGWVVVGRAHEVERVRTGPRAARVAATTQRVADLLGEAVRRHPEDWHVLQPVLLPPGPPAAGASS</sequence>
<keyword evidence="8" id="KW-1185">Reference proteome</keyword>
<dbReference type="Proteomes" id="UP000276232">
    <property type="component" value="Unassembled WGS sequence"/>
</dbReference>
<protein>
    <submittedName>
        <fullName evidence="7">KDO2-lipid IV(A) lauroyltransferase</fullName>
    </submittedName>
</protein>
<organism evidence="7 8">
    <name type="scientific">Pseudokineococcus lusitanus</name>
    <dbReference type="NCBI Taxonomy" id="763993"/>
    <lineage>
        <taxon>Bacteria</taxon>
        <taxon>Bacillati</taxon>
        <taxon>Actinomycetota</taxon>
        <taxon>Actinomycetes</taxon>
        <taxon>Kineosporiales</taxon>
        <taxon>Kineosporiaceae</taxon>
        <taxon>Pseudokineococcus</taxon>
    </lineage>
</organism>
<evidence type="ECO:0000256" key="1">
    <source>
        <dbReference type="ARBA" id="ARBA00004533"/>
    </source>
</evidence>
<dbReference type="GO" id="GO:0005886">
    <property type="term" value="C:plasma membrane"/>
    <property type="evidence" value="ECO:0007669"/>
    <property type="project" value="UniProtKB-SubCell"/>
</dbReference>
<evidence type="ECO:0000256" key="5">
    <source>
        <dbReference type="ARBA" id="ARBA00023136"/>
    </source>
</evidence>
<comment type="caution">
    <text evidence="7">The sequence shown here is derived from an EMBL/GenBank/DDBJ whole genome shotgun (WGS) entry which is preliminary data.</text>
</comment>
<gene>
    <name evidence="7" type="ORF">EDC03_3355</name>
</gene>
<dbReference type="PANTHER" id="PTHR30606:SF10">
    <property type="entry name" value="PHOSPHATIDYLINOSITOL MANNOSIDE ACYLTRANSFERASE"/>
    <property type="match status" value="1"/>
</dbReference>
<dbReference type="PANTHER" id="PTHR30606">
    <property type="entry name" value="LIPID A BIOSYNTHESIS LAUROYL ACYLTRANSFERASE"/>
    <property type="match status" value="1"/>
</dbReference>
<dbReference type="GO" id="GO:0009247">
    <property type="term" value="P:glycolipid biosynthetic process"/>
    <property type="evidence" value="ECO:0007669"/>
    <property type="project" value="UniProtKB-ARBA"/>
</dbReference>
<evidence type="ECO:0000256" key="2">
    <source>
        <dbReference type="ARBA" id="ARBA00022475"/>
    </source>
</evidence>
<evidence type="ECO:0000313" key="8">
    <source>
        <dbReference type="Proteomes" id="UP000276232"/>
    </source>
</evidence>